<evidence type="ECO:0000313" key="9">
    <source>
        <dbReference type="EMBL" id="MBQ0929185.1"/>
    </source>
</evidence>
<keyword evidence="7" id="KW-0521">NADP</keyword>
<keyword evidence="5 7" id="KW-0456">Lyase</keyword>
<dbReference type="PANTHER" id="PTHR43715:SF1">
    <property type="entry name" value="GDP-MANNOSE 4,6 DEHYDRATASE"/>
    <property type="match status" value="1"/>
</dbReference>
<protein>
    <recommendedName>
        <fullName evidence="4 7">GDP-mannose 4,6-dehydratase</fullName>
        <ecNumber evidence="4 7">4.2.1.47</ecNumber>
    </recommendedName>
    <alternativeName>
        <fullName evidence="7">GDP-D-mannose dehydratase</fullName>
    </alternativeName>
</protein>
<comment type="similarity">
    <text evidence="3 7">Belongs to the NAD(P)-dependent epimerase/dehydratase family. GDP-mannose 4,6-dehydratase subfamily.</text>
</comment>
<evidence type="ECO:0000256" key="5">
    <source>
        <dbReference type="ARBA" id="ARBA00023239"/>
    </source>
</evidence>
<dbReference type="InterPro" id="IPR036291">
    <property type="entry name" value="NAD(P)-bd_dom_sf"/>
</dbReference>
<comment type="cofactor">
    <cofactor evidence="2 7">
        <name>NADP(+)</name>
        <dbReference type="ChEBI" id="CHEBI:58349"/>
    </cofactor>
</comment>
<evidence type="ECO:0000256" key="2">
    <source>
        <dbReference type="ARBA" id="ARBA00001937"/>
    </source>
</evidence>
<dbReference type="EC" id="4.2.1.47" evidence="4 7"/>
<evidence type="ECO:0000313" key="10">
    <source>
        <dbReference type="Proteomes" id="UP000676246"/>
    </source>
</evidence>
<dbReference type="Proteomes" id="UP000676246">
    <property type="component" value="Unassembled WGS sequence"/>
</dbReference>
<evidence type="ECO:0000256" key="3">
    <source>
        <dbReference type="ARBA" id="ARBA00009263"/>
    </source>
</evidence>
<accession>A0A940Y6I3</accession>
<dbReference type="GO" id="GO:0070401">
    <property type="term" value="F:NADP+ binding"/>
    <property type="evidence" value="ECO:0007669"/>
    <property type="project" value="UniProtKB-UniRule"/>
</dbReference>
<gene>
    <name evidence="7 9" type="primary">gmd</name>
    <name evidence="9" type="ORF">KAK03_01710</name>
</gene>
<comment type="caution">
    <text evidence="7">Lacks conserved residue(s) required for the propagation of feature annotation.</text>
</comment>
<comment type="caution">
    <text evidence="9">The sequence shown here is derived from an EMBL/GenBank/DDBJ whole genome shotgun (WGS) entry which is preliminary data.</text>
</comment>
<evidence type="ECO:0000256" key="7">
    <source>
        <dbReference type="HAMAP-Rule" id="MF_00955"/>
    </source>
</evidence>
<reference evidence="9 10" key="1">
    <citation type="submission" date="2021-04" db="EMBL/GenBank/DDBJ databases">
        <title>The genome sequence of Ideonella sp. 3Y2.</title>
        <authorList>
            <person name="Liu Y."/>
        </authorList>
    </citation>
    <scope>NUCLEOTIDE SEQUENCE [LARGE SCALE GENOMIC DNA]</scope>
    <source>
        <strain evidence="9 10">3Y2</strain>
    </source>
</reference>
<comment type="function">
    <text evidence="6 7">Catalyzes the conversion of GDP-D-mannose to GDP-4-dehydro-6-deoxy-D-mannose.</text>
</comment>
<dbReference type="HAMAP" id="MF_00955">
    <property type="entry name" value="GDP_Man_dehydratase"/>
    <property type="match status" value="1"/>
</dbReference>
<dbReference type="InterPro" id="IPR006368">
    <property type="entry name" value="GDP_Man_deHydtase"/>
</dbReference>
<keyword evidence="10" id="KW-1185">Reference proteome</keyword>
<dbReference type="EMBL" id="JAGQDD010000001">
    <property type="protein sequence ID" value="MBQ0929185.1"/>
    <property type="molecule type" value="Genomic_DNA"/>
</dbReference>
<dbReference type="PANTHER" id="PTHR43715">
    <property type="entry name" value="GDP-MANNOSE 4,6-DEHYDRATASE"/>
    <property type="match status" value="1"/>
</dbReference>
<organism evidence="9 10">
    <name type="scientific">Ideonella alba</name>
    <dbReference type="NCBI Taxonomy" id="2824118"/>
    <lineage>
        <taxon>Bacteria</taxon>
        <taxon>Pseudomonadati</taxon>
        <taxon>Pseudomonadota</taxon>
        <taxon>Betaproteobacteria</taxon>
        <taxon>Burkholderiales</taxon>
        <taxon>Sphaerotilaceae</taxon>
        <taxon>Ideonella</taxon>
    </lineage>
</organism>
<dbReference type="Gene3D" id="3.90.25.10">
    <property type="entry name" value="UDP-galactose 4-epimerase, domain 1"/>
    <property type="match status" value="1"/>
</dbReference>
<evidence type="ECO:0000259" key="8">
    <source>
        <dbReference type="Pfam" id="PF16363"/>
    </source>
</evidence>
<dbReference type="SUPFAM" id="SSF51735">
    <property type="entry name" value="NAD(P)-binding Rossmann-fold domains"/>
    <property type="match status" value="1"/>
</dbReference>
<evidence type="ECO:0000256" key="6">
    <source>
        <dbReference type="ARBA" id="ARBA00059383"/>
    </source>
</evidence>
<dbReference type="FunFam" id="3.40.50.720:FF:000924">
    <property type="entry name" value="GDP-mannose 4,6 dehydratase"/>
    <property type="match status" value="1"/>
</dbReference>
<dbReference type="InterPro" id="IPR016040">
    <property type="entry name" value="NAD(P)-bd_dom"/>
</dbReference>
<evidence type="ECO:0000256" key="4">
    <source>
        <dbReference type="ARBA" id="ARBA00011989"/>
    </source>
</evidence>
<feature type="domain" description="NAD(P)-binding" evidence="8">
    <location>
        <begin position="13"/>
        <end position="356"/>
    </location>
</feature>
<dbReference type="NCBIfam" id="TIGR01472">
    <property type="entry name" value="gmd"/>
    <property type="match status" value="1"/>
</dbReference>
<dbReference type="Gene3D" id="3.40.50.720">
    <property type="entry name" value="NAD(P)-binding Rossmann-like Domain"/>
    <property type="match status" value="1"/>
</dbReference>
<evidence type="ECO:0000256" key="1">
    <source>
        <dbReference type="ARBA" id="ARBA00000188"/>
    </source>
</evidence>
<dbReference type="Pfam" id="PF16363">
    <property type="entry name" value="GDP_Man_Dehyd"/>
    <property type="match status" value="1"/>
</dbReference>
<dbReference type="RefSeq" id="WP_210851442.1">
    <property type="nucleotide sequence ID" value="NZ_JAGQDD010000001.1"/>
</dbReference>
<dbReference type="GO" id="GO:0042351">
    <property type="term" value="P:'de novo' GDP-L-fucose biosynthetic process"/>
    <property type="evidence" value="ECO:0007669"/>
    <property type="project" value="TreeGrafter"/>
</dbReference>
<dbReference type="GO" id="GO:0008446">
    <property type="term" value="F:GDP-mannose 4,6-dehydratase activity"/>
    <property type="evidence" value="ECO:0007669"/>
    <property type="project" value="UniProtKB-UniRule"/>
</dbReference>
<dbReference type="AlphaFoldDB" id="A0A940Y6I3"/>
<sequence length="382" mass="42987">MSPAAASNTKVALITGVTGQDGAYLAEFLLNKGYVVHGIKRRSSLFNTDRIDHLYQDPHETGRKFILHYGDLTDSTSLVRIVKQVQPDEIYNLAAQSHVAVSFEEPEYTANADGIGALRLLEAIRICGLEKKTRFYQASTSELYGLVQEIPQKETTPFYPRSPYAVAKMYAYWITVNYREAYGIYACNGVLFNHESPLRGETFVTRKITRAISRIALGLQDCLHLGNMSALRDWGHARDYIEMQWLMLQQSQAEDFVIATEIQYSVRQFVEFAASELGITLEFTGKGEQEIGTVSSIHQVAGEVKARCKPGDVIVRVDPRYYRPTEVETLLGDPTKAMEKLGWTPKTTLPELVREMVAADYLTAKKDSLIKLAGFQAFDHHE</sequence>
<proteinExistence type="inferred from homology"/>
<comment type="catalytic activity">
    <reaction evidence="1 7">
        <text>GDP-alpha-D-mannose = GDP-4-dehydro-alpha-D-rhamnose + H2O</text>
        <dbReference type="Rhea" id="RHEA:23820"/>
        <dbReference type="ChEBI" id="CHEBI:15377"/>
        <dbReference type="ChEBI" id="CHEBI:57527"/>
        <dbReference type="ChEBI" id="CHEBI:57964"/>
        <dbReference type="EC" id="4.2.1.47"/>
    </reaction>
</comment>
<dbReference type="CDD" id="cd05260">
    <property type="entry name" value="GDP_MD_SDR_e"/>
    <property type="match status" value="1"/>
</dbReference>
<name>A0A940Y6I3_9BURK</name>